<dbReference type="InterPro" id="IPR013022">
    <property type="entry name" value="Xyl_isomerase-like_TIM-brl"/>
</dbReference>
<evidence type="ECO:0000259" key="1">
    <source>
        <dbReference type="Pfam" id="PF01261"/>
    </source>
</evidence>
<dbReference type="EMBL" id="CP112998">
    <property type="protein sequence ID" value="WAC09796.1"/>
    <property type="molecule type" value="Genomic_DNA"/>
</dbReference>
<feature type="domain" description="Xylose isomerase-like TIM barrel" evidence="1">
    <location>
        <begin position="59"/>
        <end position="288"/>
    </location>
</feature>
<dbReference type="PROSITE" id="PS51318">
    <property type="entry name" value="TAT"/>
    <property type="match status" value="1"/>
</dbReference>
<dbReference type="KEGG" id="dpf:ON006_18785"/>
<dbReference type="Gene3D" id="3.20.20.150">
    <property type="entry name" value="Divalent-metal-dependent TIM barrel enzymes"/>
    <property type="match status" value="1"/>
</dbReference>
<dbReference type="InterPro" id="IPR036237">
    <property type="entry name" value="Xyl_isomerase-like_sf"/>
</dbReference>
<protein>
    <submittedName>
        <fullName evidence="2">TIM barrel protein</fullName>
    </submittedName>
</protein>
<dbReference type="RefSeq" id="WP_244820910.1">
    <property type="nucleotide sequence ID" value="NZ_CP112998.1"/>
</dbReference>
<sequence length="318" mass="35833">MSIQISRRNFLINTALAGSAIPMLTHEAFAKSQTALADTPKINIFSKHLQFLNYRDMAEVAKELGFDGIDLTVRPKGHVLPEKVDSDLPMAVEAMKKVGFTPLMFCTAVEDAGNPLDKNVLETAAKLGFKYYRMNWYKYNEQKSIPELLTDYQSKMAGLSQLNSKIGLTGCYQNHSGRMVGASMFEIWNILQKADTKTMGAQYDIRHATVEGGLSWQTGFNLIRPYIKTIVLKDFIWEKNNAGKWAVKSVPLGEGMVDFKTYFKLIKEFKIDVPVCLHLEYPLGGADQGADKITVDKKVVFDAMKRDLQRVKELWAEA</sequence>
<dbReference type="SUPFAM" id="SSF51658">
    <property type="entry name" value="Xylose isomerase-like"/>
    <property type="match status" value="1"/>
</dbReference>
<dbReference type="Pfam" id="PF01261">
    <property type="entry name" value="AP_endonuc_2"/>
    <property type="match status" value="1"/>
</dbReference>
<gene>
    <name evidence="2" type="ORF">ON006_18785</name>
</gene>
<evidence type="ECO:0000313" key="2">
    <source>
        <dbReference type="EMBL" id="WAC09796.1"/>
    </source>
</evidence>
<dbReference type="Proteomes" id="UP001164653">
    <property type="component" value="Chromosome"/>
</dbReference>
<dbReference type="InterPro" id="IPR050312">
    <property type="entry name" value="IolE/XylAMocC-like"/>
</dbReference>
<proteinExistence type="predicted"/>
<dbReference type="PANTHER" id="PTHR12110:SF53">
    <property type="entry name" value="BLR5974 PROTEIN"/>
    <property type="match status" value="1"/>
</dbReference>
<evidence type="ECO:0000313" key="3">
    <source>
        <dbReference type="Proteomes" id="UP001164653"/>
    </source>
</evidence>
<name>A0A9E8SJJ3_9BACT</name>
<organism evidence="2 3">
    <name type="scientific">Dyadobacter pollutisoli</name>
    <dbReference type="NCBI Taxonomy" id="2910158"/>
    <lineage>
        <taxon>Bacteria</taxon>
        <taxon>Pseudomonadati</taxon>
        <taxon>Bacteroidota</taxon>
        <taxon>Cytophagia</taxon>
        <taxon>Cytophagales</taxon>
        <taxon>Spirosomataceae</taxon>
        <taxon>Dyadobacter</taxon>
    </lineage>
</organism>
<dbReference type="AlphaFoldDB" id="A0A9E8SJJ3"/>
<reference evidence="2" key="1">
    <citation type="submission" date="2022-11" db="EMBL/GenBank/DDBJ databases">
        <title>Dyadobacter pollutisoli sp. nov., isolated from plastic dumped soil.</title>
        <authorList>
            <person name="Kim J.M."/>
            <person name="Kim K.R."/>
            <person name="Lee J.K."/>
            <person name="Hao L."/>
            <person name="Jeon C.O."/>
        </authorList>
    </citation>
    <scope>NUCLEOTIDE SEQUENCE</scope>
    <source>
        <strain evidence="2">U1</strain>
    </source>
</reference>
<dbReference type="InterPro" id="IPR006311">
    <property type="entry name" value="TAT_signal"/>
</dbReference>
<accession>A0A9E8SJJ3</accession>
<keyword evidence="3" id="KW-1185">Reference proteome</keyword>
<dbReference type="PANTHER" id="PTHR12110">
    <property type="entry name" value="HYDROXYPYRUVATE ISOMERASE"/>
    <property type="match status" value="1"/>
</dbReference>